<comment type="subcellular location">
    <subcellularLocation>
        <location evidence="1">Mitochondrion</location>
    </subcellularLocation>
</comment>
<dbReference type="InterPro" id="IPR000235">
    <property type="entry name" value="Ribosomal_uS7"/>
</dbReference>
<gene>
    <name evidence="10" type="ORF">CANTADRAFT_20137</name>
</gene>
<sequence>MSLIRACTRRVFAPCPRIWLSALRPAVFSRFNSNNPSLTAQVFPVNKDSITENDLDEWLTAVKALKNGKTNVETESEVYLSTLATPEPFLEQKFEPSEQQLAEVEEFANKGIPLKSDPIVDSLTNMIMRHGKKSKAQKIISKAFYIIYLKTRKDPVQILYETLDKLGPLVTTRTQLTGTAKNKLVPVPLTKKQRNRYAITWILDSSSKKKSPDFSVRLAEEIIAAYEGKSAGYDKKAQMHKTAMSSRANIQL</sequence>
<evidence type="ECO:0000256" key="4">
    <source>
        <dbReference type="ARBA" id="ARBA00023128"/>
    </source>
</evidence>
<evidence type="ECO:0000256" key="3">
    <source>
        <dbReference type="ARBA" id="ARBA00022980"/>
    </source>
</evidence>
<keyword evidence="11" id="KW-1185">Reference proteome</keyword>
<dbReference type="GeneID" id="30980659"/>
<dbReference type="FunFam" id="1.10.455.10:FF:000006">
    <property type="entry name" value="37S ribosomal protein S7, mitochondrial"/>
    <property type="match status" value="1"/>
</dbReference>
<evidence type="ECO:0000313" key="11">
    <source>
        <dbReference type="Proteomes" id="UP000094285"/>
    </source>
</evidence>
<dbReference type="GO" id="GO:0006412">
    <property type="term" value="P:translation"/>
    <property type="evidence" value="ECO:0007669"/>
    <property type="project" value="InterPro"/>
</dbReference>
<dbReference type="GO" id="GO:0003723">
    <property type="term" value="F:RNA binding"/>
    <property type="evidence" value="ECO:0007669"/>
    <property type="project" value="InterPro"/>
</dbReference>
<comment type="function">
    <text evidence="6">Component of the mitochondrial ribosome (mitoribosome), a dedicated translation machinery responsible for the synthesis of mitochondrial genome-encoded proteins, including at least some of the essential transmembrane subunits of the mitochondrial respiratory chain. The mitoribosomes are attached to the mitochondrial inner membrane and translation products are cotranslationally integrated into the membrane.</text>
</comment>
<dbReference type="STRING" id="984487.A0A1E4SM08"/>
<dbReference type="RefSeq" id="XP_020065675.1">
    <property type="nucleotide sequence ID" value="XM_020206522.1"/>
</dbReference>
<dbReference type="OrthoDB" id="9972728at2759"/>
<dbReference type="EMBL" id="KV453910">
    <property type="protein sequence ID" value="ODV80553.1"/>
    <property type="molecule type" value="Genomic_DNA"/>
</dbReference>
<comment type="similarity">
    <text evidence="2 8">Belongs to the universal ribosomal protein uS7 family.</text>
</comment>
<evidence type="ECO:0000256" key="7">
    <source>
        <dbReference type="ARBA" id="ARBA00039306"/>
    </source>
</evidence>
<dbReference type="SUPFAM" id="SSF47973">
    <property type="entry name" value="Ribosomal protein S7"/>
    <property type="match status" value="1"/>
</dbReference>
<proteinExistence type="inferred from homology"/>
<keyword evidence="3 8" id="KW-0689">Ribosomal protein</keyword>
<dbReference type="InterPro" id="IPR036823">
    <property type="entry name" value="Ribosomal_uS7_dom_sf"/>
</dbReference>
<feature type="domain" description="Small ribosomal subunit protein uS7" evidence="9">
    <location>
        <begin position="114"/>
        <end position="247"/>
    </location>
</feature>
<evidence type="ECO:0000256" key="1">
    <source>
        <dbReference type="ARBA" id="ARBA00004173"/>
    </source>
</evidence>
<dbReference type="AlphaFoldDB" id="A0A1E4SM08"/>
<dbReference type="PANTHER" id="PTHR11205">
    <property type="entry name" value="RIBOSOMAL PROTEIN S7"/>
    <property type="match status" value="1"/>
</dbReference>
<dbReference type="Pfam" id="PF00177">
    <property type="entry name" value="Ribosomal_S7"/>
    <property type="match status" value="1"/>
</dbReference>
<evidence type="ECO:0000259" key="9">
    <source>
        <dbReference type="Pfam" id="PF00177"/>
    </source>
</evidence>
<organism evidence="10 11">
    <name type="scientific">Suhomyces tanzawaensis NRRL Y-17324</name>
    <dbReference type="NCBI Taxonomy" id="984487"/>
    <lineage>
        <taxon>Eukaryota</taxon>
        <taxon>Fungi</taxon>
        <taxon>Dikarya</taxon>
        <taxon>Ascomycota</taxon>
        <taxon>Saccharomycotina</taxon>
        <taxon>Pichiomycetes</taxon>
        <taxon>Debaryomycetaceae</taxon>
        <taxon>Suhomyces</taxon>
    </lineage>
</organism>
<keyword evidence="4" id="KW-0496">Mitochondrion</keyword>
<dbReference type="InterPro" id="IPR023798">
    <property type="entry name" value="Ribosomal_uS7_dom"/>
</dbReference>
<reference evidence="11" key="1">
    <citation type="submission" date="2016-05" db="EMBL/GenBank/DDBJ databases">
        <title>Comparative genomics of biotechnologically important yeasts.</title>
        <authorList>
            <consortium name="DOE Joint Genome Institute"/>
            <person name="Riley R."/>
            <person name="Haridas S."/>
            <person name="Wolfe K.H."/>
            <person name="Lopes M.R."/>
            <person name="Hittinger C.T."/>
            <person name="Goker M."/>
            <person name="Salamov A."/>
            <person name="Wisecaver J."/>
            <person name="Long T.M."/>
            <person name="Aerts A.L."/>
            <person name="Barry K."/>
            <person name="Choi C."/>
            <person name="Clum A."/>
            <person name="Coughlan A.Y."/>
            <person name="Deshpande S."/>
            <person name="Douglass A.P."/>
            <person name="Hanson S.J."/>
            <person name="Klenk H.-P."/>
            <person name="Labutti K."/>
            <person name="Lapidus A."/>
            <person name="Lindquist E."/>
            <person name="Lipzen A."/>
            <person name="Meier-Kolthoff J.P."/>
            <person name="Ohm R.A."/>
            <person name="Otillar R.P."/>
            <person name="Pangilinan J."/>
            <person name="Peng Y."/>
            <person name="Rokas A."/>
            <person name="Rosa C.A."/>
            <person name="Scheuner C."/>
            <person name="Sibirny A.A."/>
            <person name="Slot J.C."/>
            <person name="Stielow J.B."/>
            <person name="Sun H."/>
            <person name="Kurtzman C.P."/>
            <person name="Blackwell M."/>
            <person name="Grigoriev I.V."/>
            <person name="Jeffries T.W."/>
        </authorList>
    </citation>
    <scope>NUCLEOTIDE SEQUENCE [LARGE SCALE GENOMIC DNA]</scope>
    <source>
        <strain evidence="11">NRRL Y-17324</strain>
    </source>
</reference>
<name>A0A1E4SM08_9ASCO</name>
<dbReference type="CDD" id="cd14868">
    <property type="entry name" value="uS7_Mitochondria_Fungi"/>
    <property type="match status" value="1"/>
</dbReference>
<dbReference type="PROSITE" id="PS00052">
    <property type="entry name" value="RIBOSOMAL_S7"/>
    <property type="match status" value="1"/>
</dbReference>
<accession>A0A1E4SM08</accession>
<evidence type="ECO:0000256" key="6">
    <source>
        <dbReference type="ARBA" id="ARBA00037226"/>
    </source>
</evidence>
<dbReference type="GO" id="GO:0005763">
    <property type="term" value="C:mitochondrial small ribosomal subunit"/>
    <property type="evidence" value="ECO:0007669"/>
    <property type="project" value="EnsemblFungi"/>
</dbReference>
<dbReference type="GO" id="GO:0003735">
    <property type="term" value="F:structural constituent of ribosome"/>
    <property type="evidence" value="ECO:0007669"/>
    <property type="project" value="EnsemblFungi"/>
</dbReference>
<evidence type="ECO:0000256" key="8">
    <source>
        <dbReference type="RuleBase" id="RU003619"/>
    </source>
</evidence>
<dbReference type="InterPro" id="IPR020606">
    <property type="entry name" value="Ribosomal_uS7_CS"/>
</dbReference>
<dbReference type="InterPro" id="IPR047988">
    <property type="entry name" value="Ribosomal_uS7m_fungi"/>
</dbReference>
<evidence type="ECO:0000313" key="10">
    <source>
        <dbReference type="EMBL" id="ODV80553.1"/>
    </source>
</evidence>
<keyword evidence="5 8" id="KW-0687">Ribonucleoprotein</keyword>
<evidence type="ECO:0000256" key="5">
    <source>
        <dbReference type="ARBA" id="ARBA00023274"/>
    </source>
</evidence>
<protein>
    <recommendedName>
        <fullName evidence="7">Small ribosomal subunit protein uS7m</fullName>
    </recommendedName>
</protein>
<dbReference type="Gene3D" id="1.10.455.10">
    <property type="entry name" value="Ribosomal protein S7 domain"/>
    <property type="match status" value="1"/>
</dbReference>
<dbReference type="Proteomes" id="UP000094285">
    <property type="component" value="Unassembled WGS sequence"/>
</dbReference>
<evidence type="ECO:0000256" key="2">
    <source>
        <dbReference type="ARBA" id="ARBA00007151"/>
    </source>
</evidence>